<dbReference type="AlphaFoldDB" id="A0A3M7S4U5"/>
<name>A0A3M7S4U5_BRAPC</name>
<gene>
    <name evidence="2" type="ORF">BpHYR1_027621</name>
</gene>
<evidence type="ECO:0000313" key="3">
    <source>
        <dbReference type="Proteomes" id="UP000276133"/>
    </source>
</evidence>
<sequence>MLVVSCDREKKFHPFGIAIAKGETEEDYEFIFKALKDSVNRLFYHEINATILLADGAPAIHNGFKKVFNLEKRIMCWFHVTHVTQTKLNANERR</sequence>
<accession>A0A3M7S4U5</accession>
<evidence type="ECO:0000313" key="2">
    <source>
        <dbReference type="EMBL" id="RNA30608.1"/>
    </source>
</evidence>
<feature type="domain" description="MULE transposase" evidence="1">
    <location>
        <begin position="2"/>
        <end position="81"/>
    </location>
</feature>
<proteinExistence type="predicted"/>
<dbReference type="OrthoDB" id="119028at2759"/>
<reference evidence="2 3" key="1">
    <citation type="journal article" date="2018" name="Sci. Rep.">
        <title>Genomic signatures of local adaptation to the degree of environmental predictability in rotifers.</title>
        <authorList>
            <person name="Franch-Gras L."/>
            <person name="Hahn C."/>
            <person name="Garcia-Roger E.M."/>
            <person name="Carmona M.J."/>
            <person name="Serra M."/>
            <person name="Gomez A."/>
        </authorList>
    </citation>
    <scope>NUCLEOTIDE SEQUENCE [LARGE SCALE GENOMIC DNA]</scope>
    <source>
        <strain evidence="2">HYR1</strain>
    </source>
</reference>
<evidence type="ECO:0000259" key="1">
    <source>
        <dbReference type="Pfam" id="PF10551"/>
    </source>
</evidence>
<protein>
    <recommendedName>
        <fullName evidence="1">MULE transposase domain-containing protein</fullName>
    </recommendedName>
</protein>
<comment type="caution">
    <text evidence="2">The sequence shown here is derived from an EMBL/GenBank/DDBJ whole genome shotgun (WGS) entry which is preliminary data.</text>
</comment>
<organism evidence="2 3">
    <name type="scientific">Brachionus plicatilis</name>
    <name type="common">Marine rotifer</name>
    <name type="synonym">Brachionus muelleri</name>
    <dbReference type="NCBI Taxonomy" id="10195"/>
    <lineage>
        <taxon>Eukaryota</taxon>
        <taxon>Metazoa</taxon>
        <taxon>Spiralia</taxon>
        <taxon>Gnathifera</taxon>
        <taxon>Rotifera</taxon>
        <taxon>Eurotatoria</taxon>
        <taxon>Monogononta</taxon>
        <taxon>Pseudotrocha</taxon>
        <taxon>Ploima</taxon>
        <taxon>Brachionidae</taxon>
        <taxon>Brachionus</taxon>
    </lineage>
</organism>
<keyword evidence="3" id="KW-1185">Reference proteome</keyword>
<dbReference type="Pfam" id="PF10551">
    <property type="entry name" value="MULE"/>
    <property type="match status" value="1"/>
</dbReference>
<dbReference type="Proteomes" id="UP000276133">
    <property type="component" value="Unassembled WGS sequence"/>
</dbReference>
<dbReference type="InterPro" id="IPR018289">
    <property type="entry name" value="MULE_transposase_dom"/>
</dbReference>
<dbReference type="EMBL" id="REGN01002067">
    <property type="protein sequence ID" value="RNA30608.1"/>
    <property type="molecule type" value="Genomic_DNA"/>
</dbReference>